<accession>A0A266NEL6</accession>
<sequence>MRRLLLALPFALLPLAVVHAAQAHDHEHGSLAPHEHGVGTLNVALDDNTLELDLDSPAMNLVGFEHAATTDADKASVAAAKARLENPLTLFNLPSVAKCVVEAQDLNSPLFDPAPEEGASKAKTEHHHSDVEAHYAFTCAEPGQLKNLDLGTFFKTFPGTHTFKVQLIGPNGQQAVNVSAKAPTLTF</sequence>
<dbReference type="EMBL" id="NQKI01000003">
    <property type="protein sequence ID" value="OZY60873.1"/>
    <property type="molecule type" value="Genomic_DNA"/>
</dbReference>
<protein>
    <submittedName>
        <fullName evidence="2">Zinc-binding protein</fullName>
    </submittedName>
</protein>
<dbReference type="RefSeq" id="WP_094992126.1">
    <property type="nucleotide sequence ID" value="NZ_NQKI01000003.1"/>
</dbReference>
<dbReference type="OrthoDB" id="7346546at2"/>
<comment type="caution">
    <text evidence="2">The sequence shown here is derived from an EMBL/GenBank/DDBJ whole genome shotgun (WGS) entry which is preliminary data.</text>
</comment>
<reference evidence="2 3" key="1">
    <citation type="submission" date="2017-08" db="EMBL/GenBank/DDBJ databases">
        <title>Genomic and metabolic characterisation of spoilage-associated Pseudomonas species.</title>
        <authorList>
            <person name="Stanborough T."/>
            <person name="Fegan N."/>
            <person name="Powell S.M."/>
            <person name="Singh T."/>
            <person name="Tamplin M.L."/>
            <person name="Chandry P.S."/>
        </authorList>
    </citation>
    <scope>NUCLEOTIDE SEQUENCE [LARGE SCALE GENOMIC DNA]</scope>
    <source>
        <strain evidence="2 3">L1802</strain>
    </source>
</reference>
<dbReference type="InterPro" id="IPR021253">
    <property type="entry name" value="ZrgA-like"/>
</dbReference>
<feature type="signal peptide" evidence="1">
    <location>
        <begin position="1"/>
        <end position="20"/>
    </location>
</feature>
<feature type="chain" id="PRO_5012537578" evidence="1">
    <location>
        <begin position="21"/>
        <end position="187"/>
    </location>
</feature>
<dbReference type="Pfam" id="PF10986">
    <property type="entry name" value="ZrgA"/>
    <property type="match status" value="1"/>
</dbReference>
<dbReference type="Proteomes" id="UP000215788">
    <property type="component" value="Unassembled WGS sequence"/>
</dbReference>
<dbReference type="AlphaFoldDB" id="A0A266NEL6"/>
<organism evidence="2 3">
    <name type="scientific">Pseudomonas lundensis</name>
    <dbReference type="NCBI Taxonomy" id="86185"/>
    <lineage>
        <taxon>Bacteria</taxon>
        <taxon>Pseudomonadati</taxon>
        <taxon>Pseudomonadota</taxon>
        <taxon>Gammaproteobacteria</taxon>
        <taxon>Pseudomonadales</taxon>
        <taxon>Pseudomonadaceae</taxon>
        <taxon>Pseudomonas</taxon>
    </lineage>
</organism>
<evidence type="ECO:0000256" key="1">
    <source>
        <dbReference type="SAM" id="SignalP"/>
    </source>
</evidence>
<gene>
    <name evidence="2" type="ORF">CJF39_03280</name>
</gene>
<evidence type="ECO:0000313" key="2">
    <source>
        <dbReference type="EMBL" id="OZY60873.1"/>
    </source>
</evidence>
<name>A0A266NEL6_9PSED</name>
<evidence type="ECO:0000313" key="3">
    <source>
        <dbReference type="Proteomes" id="UP000215788"/>
    </source>
</evidence>
<keyword evidence="1" id="KW-0732">Signal</keyword>
<proteinExistence type="predicted"/>